<name>M0ZUZ3_SOLTU</name>
<keyword evidence="3" id="KW-1185">Reference proteome</keyword>
<evidence type="ECO:0000313" key="3">
    <source>
        <dbReference type="Proteomes" id="UP000011115"/>
    </source>
</evidence>
<protein>
    <submittedName>
        <fullName evidence="2">Retrotransposon gag protein</fullName>
    </submittedName>
</protein>
<dbReference type="Proteomes" id="UP000011115">
    <property type="component" value="Unassembled WGS sequence"/>
</dbReference>
<proteinExistence type="predicted"/>
<dbReference type="OMA" id="ELLAWMT"/>
<feature type="region of interest" description="Disordered" evidence="1">
    <location>
        <begin position="87"/>
        <end position="127"/>
    </location>
</feature>
<evidence type="ECO:0000256" key="1">
    <source>
        <dbReference type="SAM" id="MobiDB-lite"/>
    </source>
</evidence>
<dbReference type="InParanoid" id="M0ZUZ3"/>
<accession>M0ZUZ3</accession>
<reference evidence="2" key="2">
    <citation type="submission" date="2015-06" db="UniProtKB">
        <authorList>
            <consortium name="EnsemblPlants"/>
        </authorList>
    </citation>
    <scope>IDENTIFICATION</scope>
    <source>
        <strain evidence="2">DM1-3 516 R44</strain>
    </source>
</reference>
<dbReference type="HOGENOM" id="CLU_043741_1_0_1"/>
<dbReference type="CDD" id="cd00303">
    <property type="entry name" value="retropepsin_like"/>
    <property type="match status" value="1"/>
</dbReference>
<dbReference type="Gramene" id="PGSC0003DMT400008704">
    <property type="protein sequence ID" value="PGSC0003DMT400008704"/>
    <property type="gene ID" value="PGSC0003DMG400003377"/>
</dbReference>
<dbReference type="AlphaFoldDB" id="M0ZUZ3"/>
<dbReference type="PaxDb" id="4113-PGSC0003DMT400008704"/>
<organism evidence="2 3">
    <name type="scientific">Solanum tuberosum</name>
    <name type="common">Potato</name>
    <dbReference type="NCBI Taxonomy" id="4113"/>
    <lineage>
        <taxon>Eukaryota</taxon>
        <taxon>Viridiplantae</taxon>
        <taxon>Streptophyta</taxon>
        <taxon>Embryophyta</taxon>
        <taxon>Tracheophyta</taxon>
        <taxon>Spermatophyta</taxon>
        <taxon>Magnoliopsida</taxon>
        <taxon>eudicotyledons</taxon>
        <taxon>Gunneridae</taxon>
        <taxon>Pentapetalae</taxon>
        <taxon>asterids</taxon>
        <taxon>lamiids</taxon>
        <taxon>Solanales</taxon>
        <taxon>Solanaceae</taxon>
        <taxon>Solanoideae</taxon>
        <taxon>Solaneae</taxon>
        <taxon>Solanum</taxon>
    </lineage>
</organism>
<reference evidence="3" key="1">
    <citation type="journal article" date="2011" name="Nature">
        <title>Genome sequence and analysis of the tuber crop potato.</title>
        <authorList>
            <consortium name="The Potato Genome Sequencing Consortium"/>
        </authorList>
    </citation>
    <scope>NUCLEOTIDE SEQUENCE [LARGE SCALE GENOMIC DNA]</scope>
    <source>
        <strain evidence="3">cv. DM1-3 516 R44</strain>
    </source>
</reference>
<evidence type="ECO:0000313" key="2">
    <source>
        <dbReference type="EnsemblPlants" id="PGSC0003DMT400008704"/>
    </source>
</evidence>
<dbReference type="Pfam" id="PF08284">
    <property type="entry name" value="RVP_2"/>
    <property type="match status" value="1"/>
</dbReference>
<feature type="compositionally biased region" description="Basic and acidic residues" evidence="1">
    <location>
        <begin position="87"/>
        <end position="100"/>
    </location>
</feature>
<sequence>MNPPCFTGSSTTEDPENFIEELKKVFEVMHVADTERVELAAYQLKNVAQTWFDQWKEGRAENAPFASLACFEEAFLGHFFPRELKEDKNKRAKTGNESEQQKSNANRSSFQHKQKVPALSSASVPAPRKKCEYNGQNSIAKPAYSQDPGASLSFVTPYVAMNFDVIPKKLSEPFSVSTPVGESIIAERFYLDCPISVNHKSTIANLIELDKVDFDVILVWNGFMPIMPQLIVELE</sequence>
<dbReference type="EnsemblPlants" id="PGSC0003DMT400008704">
    <property type="protein sequence ID" value="PGSC0003DMT400008704"/>
    <property type="gene ID" value="PGSC0003DMG400003377"/>
</dbReference>